<protein>
    <submittedName>
        <fullName evidence="5">Uncharacterized protein</fullName>
    </submittedName>
</protein>
<evidence type="ECO:0000313" key="5">
    <source>
        <dbReference type="EMBL" id="CAF3560111.1"/>
    </source>
</evidence>
<dbReference type="GO" id="GO:0047372">
    <property type="term" value="F:monoacylglycerol lipase activity"/>
    <property type="evidence" value="ECO:0007669"/>
    <property type="project" value="TreeGrafter"/>
</dbReference>
<reference evidence="5" key="1">
    <citation type="submission" date="2021-02" db="EMBL/GenBank/DDBJ databases">
        <authorList>
            <person name="Nowell W R."/>
        </authorList>
    </citation>
    <scope>NUCLEOTIDE SEQUENCE</scope>
</reference>
<feature type="domain" description="AB hydrolase-1" evidence="2">
    <location>
        <begin position="497"/>
        <end position="644"/>
    </location>
</feature>
<dbReference type="SUPFAM" id="SSF53474">
    <property type="entry name" value="alpha/beta-Hydrolases"/>
    <property type="match status" value="2"/>
</dbReference>
<dbReference type="AlphaFoldDB" id="A0A818KVE4"/>
<keyword evidence="1" id="KW-0812">Transmembrane</keyword>
<comment type="caution">
    <text evidence="5">The sequence shown here is derived from an EMBL/GenBank/DDBJ whole genome shotgun (WGS) entry which is preliminary data.</text>
</comment>
<gene>
    <name evidence="4" type="ORF">IZO911_LOCUS6465</name>
    <name evidence="5" type="ORF">KXQ929_LOCUS3098</name>
</gene>
<feature type="transmembrane region" description="Helical" evidence="1">
    <location>
        <begin position="401"/>
        <end position="427"/>
    </location>
</feature>
<proteinExistence type="predicted"/>
<dbReference type="InterPro" id="IPR000073">
    <property type="entry name" value="AB_hydrolase_1"/>
</dbReference>
<name>A0A818KVE4_9BILA</name>
<dbReference type="Pfam" id="PF12146">
    <property type="entry name" value="Hydrolase_4"/>
    <property type="match status" value="1"/>
</dbReference>
<feature type="transmembrane region" description="Helical" evidence="1">
    <location>
        <begin position="34"/>
        <end position="57"/>
    </location>
</feature>
<evidence type="ECO:0000256" key="1">
    <source>
        <dbReference type="SAM" id="Phobius"/>
    </source>
</evidence>
<dbReference type="InterPro" id="IPR029058">
    <property type="entry name" value="AB_hydrolase_fold"/>
</dbReference>
<dbReference type="GO" id="GO:0052651">
    <property type="term" value="P:monoacylglycerol catabolic process"/>
    <property type="evidence" value="ECO:0007669"/>
    <property type="project" value="TreeGrafter"/>
</dbReference>
<evidence type="ECO:0000259" key="3">
    <source>
        <dbReference type="Pfam" id="PF12146"/>
    </source>
</evidence>
<organism evidence="5 6">
    <name type="scientific">Adineta steineri</name>
    <dbReference type="NCBI Taxonomy" id="433720"/>
    <lineage>
        <taxon>Eukaryota</taxon>
        <taxon>Metazoa</taxon>
        <taxon>Spiralia</taxon>
        <taxon>Gnathifera</taxon>
        <taxon>Rotifera</taxon>
        <taxon>Eurotatoria</taxon>
        <taxon>Bdelloidea</taxon>
        <taxon>Adinetida</taxon>
        <taxon>Adinetidae</taxon>
        <taxon>Adineta</taxon>
    </lineage>
</organism>
<dbReference type="EMBL" id="CAJOBB010000097">
    <property type="protein sequence ID" value="CAF3560111.1"/>
    <property type="molecule type" value="Genomic_DNA"/>
</dbReference>
<dbReference type="Pfam" id="PF00561">
    <property type="entry name" value="Abhydrolase_1"/>
    <property type="match status" value="1"/>
</dbReference>
<dbReference type="GO" id="GO:0006660">
    <property type="term" value="P:phosphatidylserine catabolic process"/>
    <property type="evidence" value="ECO:0007669"/>
    <property type="project" value="TreeGrafter"/>
</dbReference>
<dbReference type="GO" id="GO:0005789">
    <property type="term" value="C:endoplasmic reticulum membrane"/>
    <property type="evidence" value="ECO:0007669"/>
    <property type="project" value="TreeGrafter"/>
</dbReference>
<dbReference type="PANTHER" id="PTHR12277:SF194">
    <property type="entry name" value="FI04476P"/>
    <property type="match status" value="1"/>
</dbReference>
<dbReference type="Proteomes" id="UP000663860">
    <property type="component" value="Unassembled WGS sequence"/>
</dbReference>
<evidence type="ECO:0000313" key="4">
    <source>
        <dbReference type="EMBL" id="CAF0792251.1"/>
    </source>
</evidence>
<dbReference type="Gene3D" id="3.40.50.1820">
    <property type="entry name" value="alpha/beta hydrolase"/>
    <property type="match status" value="2"/>
</dbReference>
<dbReference type="EMBL" id="CAJNOE010000040">
    <property type="protein sequence ID" value="CAF0792251.1"/>
    <property type="molecule type" value="Genomic_DNA"/>
</dbReference>
<sequence>MDNKKRIKKEVYIADDEEIIIVKKKKKSSIFIRILIRAFISIGIFILSFIALAPFLLQVYGDVILTKMFFQTWSRYYPWIDITKPNIFSLNGVNVYEQTEPNVTVGIWYVTPSAIEIDHSLPTLGHHLKRYIKSNDQPIIMYLHGQDGTRATHYRANHYRVMTAFGNHIIALDYRGYGDSTGIASVNGVVHDVLHVFKAIRQTCPENPITIWGHSMGTGVALWTMNNLFQNITDLKKPSGLVLEAPFYNTMQGFVSYPLTRILKVNPYFMQAALDSFTTVKLDFPNNELISSLPLPIVIIHSEDDNVIPYFHVELIQDYVKQHRDKNLPSVRFITVPRSAACGHNHIYSYPKFQEIVRYKPYFLFSILCKKTKMDESSSDQELIVEMPHVQPKTTSIMIKIGLVIAGLYILISILIPIILLIYPIIIKHVVFLNMLKTQTNFTQPETLGLSRVSNFYLNVDNQVPLGIWHFRSPLIKDEFFHNDEDYFQKYLTSNIPIIIYFHGNAYDRSLLTRRELCQKLRDELKYDVITYDYRGFGDSKGEPTEHNLIKDARFIYDWLNKLNNGRRKIYLWGHALGSAVACELAVQLSQDKNLGGIIMEAPFMNVHQALLTHWISLFFRWQPWFYSITEKALRKNKLLFETRNHLLKLDCPCILIHSDDDLTVPYIHSKQLLQIGLNARTDNKQKKKLFHFTIDMISYHRSGYGHRLIYQAPKLTSTLKHIIFDEDL</sequence>
<evidence type="ECO:0000259" key="2">
    <source>
        <dbReference type="Pfam" id="PF00561"/>
    </source>
</evidence>
<dbReference type="Proteomes" id="UP000663868">
    <property type="component" value="Unassembled WGS sequence"/>
</dbReference>
<keyword evidence="1" id="KW-0472">Membrane</keyword>
<feature type="domain" description="Serine aminopeptidase S33" evidence="3">
    <location>
        <begin position="152"/>
        <end position="258"/>
    </location>
</feature>
<evidence type="ECO:0000313" key="6">
    <source>
        <dbReference type="Proteomes" id="UP000663868"/>
    </source>
</evidence>
<dbReference type="InterPro" id="IPR022742">
    <property type="entry name" value="Hydrolase_4"/>
</dbReference>
<dbReference type="GO" id="GO:0004622">
    <property type="term" value="F:phosphatidylcholine lysophospholipase activity"/>
    <property type="evidence" value="ECO:0007669"/>
    <property type="project" value="TreeGrafter"/>
</dbReference>
<dbReference type="PANTHER" id="PTHR12277">
    <property type="entry name" value="ALPHA/BETA HYDROLASE DOMAIN-CONTAINING PROTEIN"/>
    <property type="match status" value="1"/>
</dbReference>
<accession>A0A818KVE4</accession>
<keyword evidence="1" id="KW-1133">Transmembrane helix</keyword>